<proteinExistence type="predicted"/>
<accession>A0A0S4S9U7</accession>
<evidence type="ECO:0000259" key="1">
    <source>
        <dbReference type="PROSITE" id="PS50914"/>
    </source>
</evidence>
<dbReference type="SMART" id="SM00749">
    <property type="entry name" value="BON"/>
    <property type="match status" value="2"/>
</dbReference>
<name>A0A0S4S9U7_CAMHY</name>
<dbReference type="PROSITE" id="PS50914">
    <property type="entry name" value="BON"/>
    <property type="match status" value="2"/>
</dbReference>
<dbReference type="PROSITE" id="PS51257">
    <property type="entry name" value="PROKAR_LIPOPROTEIN"/>
    <property type="match status" value="1"/>
</dbReference>
<dbReference type="Pfam" id="PF04972">
    <property type="entry name" value="BON"/>
    <property type="match status" value="2"/>
</dbReference>
<dbReference type="InterPro" id="IPR007055">
    <property type="entry name" value="BON_dom"/>
</dbReference>
<evidence type="ECO:0000313" key="3">
    <source>
        <dbReference type="Proteomes" id="UP000052237"/>
    </source>
</evidence>
<dbReference type="PANTHER" id="PTHR34606">
    <property type="entry name" value="BON DOMAIN-CONTAINING PROTEIN"/>
    <property type="match status" value="1"/>
</dbReference>
<comment type="caution">
    <text evidence="2">The sequence shown here is derived from an EMBL/GenBank/DDBJ whole genome shotgun (WGS) entry which is preliminary data.</text>
</comment>
<protein>
    <submittedName>
        <fullName evidence="2">Transport-associated</fullName>
    </submittedName>
</protein>
<dbReference type="RefSeq" id="WP_059426190.1">
    <property type="nucleotide sequence ID" value="NZ_FAUU01000001.1"/>
</dbReference>
<keyword evidence="3" id="KW-1185">Reference proteome</keyword>
<reference evidence="2 3" key="1">
    <citation type="submission" date="2015-11" db="EMBL/GenBank/DDBJ databases">
        <authorList>
            <consortium name="Pathogen Informatics"/>
        </authorList>
    </citation>
    <scope>NUCLEOTIDE SEQUENCE [LARGE SCALE GENOMIC DNA]</scope>
    <source>
        <strain evidence="2 3">006A-0059</strain>
    </source>
</reference>
<feature type="domain" description="BON" evidence="1">
    <location>
        <begin position="123"/>
        <end position="191"/>
    </location>
</feature>
<organism evidence="2 3">
    <name type="scientific">Campylobacter hyointestinalis subsp. hyointestinalis</name>
    <dbReference type="NCBI Taxonomy" id="91352"/>
    <lineage>
        <taxon>Bacteria</taxon>
        <taxon>Pseudomonadati</taxon>
        <taxon>Campylobacterota</taxon>
        <taxon>Epsilonproteobacteria</taxon>
        <taxon>Campylobacterales</taxon>
        <taxon>Campylobacteraceae</taxon>
        <taxon>Campylobacter</taxon>
    </lineage>
</organism>
<dbReference type="PANTHER" id="PTHR34606:SF15">
    <property type="entry name" value="BON DOMAIN-CONTAINING PROTEIN"/>
    <property type="match status" value="1"/>
</dbReference>
<gene>
    <name evidence="2" type="ORF">ERS686654_00715</name>
</gene>
<sequence length="191" mass="21292">MKQIIIFILPLALSGCVGLIATGMNVNTAYNAYAISKDERGIYSIVSDKIIKTKIQSKILGSKNLSNFDIDVEVFWAEVFLIGEVETLEQKLELVEIAKNTNGVEKIKTYIKLKKDRVCSSSDELAILTSLKKELFSDSLINSTNIGVSVVQCDVVFSGVVESIEQEKRAIWYAAHTQNVVDIYSFLRFAK</sequence>
<dbReference type="Proteomes" id="UP000052237">
    <property type="component" value="Unassembled WGS sequence"/>
</dbReference>
<dbReference type="AlphaFoldDB" id="A0A0S4S9U7"/>
<dbReference type="InterPro" id="IPR051686">
    <property type="entry name" value="Lipoprotein_DolP"/>
</dbReference>
<dbReference type="InterPro" id="IPR014004">
    <property type="entry name" value="Transpt-assoc_nodulatn_dom_bac"/>
</dbReference>
<evidence type="ECO:0000313" key="2">
    <source>
        <dbReference type="EMBL" id="CUU76078.1"/>
    </source>
</evidence>
<feature type="domain" description="BON" evidence="1">
    <location>
        <begin position="47"/>
        <end position="115"/>
    </location>
</feature>
<dbReference type="EMBL" id="FAVB01000002">
    <property type="protein sequence ID" value="CUU76078.1"/>
    <property type="molecule type" value="Genomic_DNA"/>
</dbReference>